<reference evidence="1 2" key="1">
    <citation type="submission" date="2021-06" db="EMBL/GenBank/DDBJ databases">
        <title>Caerostris extrusa draft genome.</title>
        <authorList>
            <person name="Kono N."/>
            <person name="Arakawa K."/>
        </authorList>
    </citation>
    <scope>NUCLEOTIDE SEQUENCE [LARGE SCALE GENOMIC DNA]</scope>
</reference>
<proteinExistence type="predicted"/>
<evidence type="ECO:0000313" key="1">
    <source>
        <dbReference type="EMBL" id="GIZ04268.1"/>
    </source>
</evidence>
<protein>
    <submittedName>
        <fullName evidence="1">Uncharacterized protein</fullName>
    </submittedName>
</protein>
<name>A0AAV4YB98_CAEEX</name>
<sequence length="146" mass="16562">MARRNSLRMCVYASFLSQDEQREQKRESMESARSLDPCHPTSLEFIHFGTLIQSFLSAGNLKLQASMDRRRETSKNFELLEIEFSPARHTGNMTIGRVRRTLTWALREGGRSPRKSSAGKCPRQRQNRGNVAMTTDTCCGGMGMNT</sequence>
<keyword evidence="2" id="KW-1185">Reference proteome</keyword>
<organism evidence="1 2">
    <name type="scientific">Caerostris extrusa</name>
    <name type="common">Bark spider</name>
    <name type="synonym">Caerostris bankana</name>
    <dbReference type="NCBI Taxonomy" id="172846"/>
    <lineage>
        <taxon>Eukaryota</taxon>
        <taxon>Metazoa</taxon>
        <taxon>Ecdysozoa</taxon>
        <taxon>Arthropoda</taxon>
        <taxon>Chelicerata</taxon>
        <taxon>Arachnida</taxon>
        <taxon>Araneae</taxon>
        <taxon>Araneomorphae</taxon>
        <taxon>Entelegynae</taxon>
        <taxon>Araneoidea</taxon>
        <taxon>Araneidae</taxon>
        <taxon>Caerostris</taxon>
    </lineage>
</organism>
<evidence type="ECO:0000313" key="2">
    <source>
        <dbReference type="Proteomes" id="UP001054945"/>
    </source>
</evidence>
<dbReference type="EMBL" id="BPLR01019059">
    <property type="protein sequence ID" value="GIZ04268.1"/>
    <property type="molecule type" value="Genomic_DNA"/>
</dbReference>
<dbReference type="Proteomes" id="UP001054945">
    <property type="component" value="Unassembled WGS sequence"/>
</dbReference>
<comment type="caution">
    <text evidence="1">The sequence shown here is derived from an EMBL/GenBank/DDBJ whole genome shotgun (WGS) entry which is preliminary data.</text>
</comment>
<accession>A0AAV4YB98</accession>
<gene>
    <name evidence="1" type="ORF">CEXT_271111</name>
</gene>
<dbReference type="AlphaFoldDB" id="A0AAV4YB98"/>